<dbReference type="AlphaFoldDB" id="A0A7J7L134"/>
<protein>
    <submittedName>
        <fullName evidence="1">Uncharacterized protein</fullName>
    </submittedName>
</protein>
<name>A0A7J7L134_9MAGN</name>
<comment type="caution">
    <text evidence="1">The sequence shown here is derived from an EMBL/GenBank/DDBJ whole genome shotgun (WGS) entry which is preliminary data.</text>
</comment>
<gene>
    <name evidence="1" type="ORF">GIB67_042772</name>
</gene>
<organism evidence="1 2">
    <name type="scientific">Kingdonia uniflora</name>
    <dbReference type="NCBI Taxonomy" id="39325"/>
    <lineage>
        <taxon>Eukaryota</taxon>
        <taxon>Viridiplantae</taxon>
        <taxon>Streptophyta</taxon>
        <taxon>Embryophyta</taxon>
        <taxon>Tracheophyta</taxon>
        <taxon>Spermatophyta</taxon>
        <taxon>Magnoliopsida</taxon>
        <taxon>Ranunculales</taxon>
        <taxon>Circaeasteraceae</taxon>
        <taxon>Kingdonia</taxon>
    </lineage>
</organism>
<dbReference type="Proteomes" id="UP000541444">
    <property type="component" value="Unassembled WGS sequence"/>
</dbReference>
<dbReference type="EMBL" id="JACGCM010002752">
    <property type="protein sequence ID" value="KAF6136287.1"/>
    <property type="molecule type" value="Genomic_DNA"/>
</dbReference>
<evidence type="ECO:0000313" key="2">
    <source>
        <dbReference type="Proteomes" id="UP000541444"/>
    </source>
</evidence>
<accession>A0A7J7L134</accession>
<evidence type="ECO:0000313" key="1">
    <source>
        <dbReference type="EMBL" id="KAF6136287.1"/>
    </source>
</evidence>
<sequence>RRELLCSSSLVFNSLSRPKEKHQSVCENIFIQGFMLLLSTSSELAQIAPGPSLSFSLFVVIL</sequence>
<feature type="non-terminal residue" evidence="1">
    <location>
        <position position="1"/>
    </location>
</feature>
<proteinExistence type="predicted"/>
<reference evidence="1 2" key="1">
    <citation type="journal article" date="2020" name="IScience">
        <title>Genome Sequencing of the Endangered Kingdonia uniflora (Circaeasteraceae, Ranunculales) Reveals Potential Mechanisms of Evolutionary Specialization.</title>
        <authorList>
            <person name="Sun Y."/>
            <person name="Deng T."/>
            <person name="Zhang A."/>
            <person name="Moore M.J."/>
            <person name="Landis J.B."/>
            <person name="Lin N."/>
            <person name="Zhang H."/>
            <person name="Zhang X."/>
            <person name="Huang J."/>
            <person name="Zhang X."/>
            <person name="Sun H."/>
            <person name="Wang H."/>
        </authorList>
    </citation>
    <scope>NUCLEOTIDE SEQUENCE [LARGE SCALE GENOMIC DNA]</scope>
    <source>
        <strain evidence="1">TB1705</strain>
        <tissue evidence="1">Leaf</tissue>
    </source>
</reference>
<keyword evidence="2" id="KW-1185">Reference proteome</keyword>